<dbReference type="SUPFAM" id="SSF103084">
    <property type="entry name" value="Holliday junction resolvase RusA"/>
    <property type="match status" value="1"/>
</dbReference>
<dbReference type="Proteomes" id="UP000199420">
    <property type="component" value="Unassembled WGS sequence"/>
</dbReference>
<dbReference type="OrthoDB" id="73971at2"/>
<dbReference type="EMBL" id="FNYC01000012">
    <property type="protein sequence ID" value="SEJ55460.1"/>
    <property type="molecule type" value="Genomic_DNA"/>
</dbReference>
<evidence type="ECO:0000313" key="3">
    <source>
        <dbReference type="Proteomes" id="UP000199420"/>
    </source>
</evidence>
<dbReference type="STRING" id="529704.SAMN02927913_2191"/>
<name>A0A1H7A0V0_9GAMM</name>
<dbReference type="RefSeq" id="WP_091336807.1">
    <property type="nucleotide sequence ID" value="NZ_FNYC01000012.1"/>
</dbReference>
<dbReference type="InterPro" id="IPR036614">
    <property type="entry name" value="RusA-like_sf"/>
</dbReference>
<protein>
    <submittedName>
        <fullName evidence="2">Endodeoxyribonuclease RusA</fullName>
    </submittedName>
</protein>
<accession>A0A1H7A0V0</accession>
<feature type="region of interest" description="Disordered" evidence="1">
    <location>
        <begin position="79"/>
        <end position="105"/>
    </location>
</feature>
<dbReference type="GO" id="GO:0000287">
    <property type="term" value="F:magnesium ion binding"/>
    <property type="evidence" value="ECO:0007669"/>
    <property type="project" value="InterPro"/>
</dbReference>
<sequence length="150" mass="16251">MTGKPHRLVIEVYGIPGPQGSKRFVGMRGGRGVMVESSAKVKPWREAVKWAAREAMASVGMTGPLDGPLRVRLTFTLPKPKSAPKTRVTYPDRKPDGSKLQRSTEDALTDAGVWADDARVVEWIGAKRFPNEGDGALDAPGVRIVVEVMA</sequence>
<dbReference type="GO" id="GO:0006281">
    <property type="term" value="P:DNA repair"/>
    <property type="evidence" value="ECO:0007669"/>
    <property type="project" value="InterPro"/>
</dbReference>
<gene>
    <name evidence="2" type="ORF">SAMN04487997_0199</name>
</gene>
<dbReference type="InterPro" id="IPR008822">
    <property type="entry name" value="Endonuclease_RusA-like"/>
</dbReference>
<evidence type="ECO:0000256" key="1">
    <source>
        <dbReference type="SAM" id="MobiDB-lite"/>
    </source>
</evidence>
<reference evidence="2 3" key="1">
    <citation type="submission" date="2016-10" db="EMBL/GenBank/DDBJ databases">
        <authorList>
            <person name="de Groot N.N."/>
        </authorList>
    </citation>
    <scope>NUCLEOTIDE SEQUENCE [LARGE SCALE GENOMIC DNA]</scope>
    <source>
        <strain evidence="2 3">DSM 26515</strain>
    </source>
</reference>
<dbReference type="AlphaFoldDB" id="A0A1H7A0V0"/>
<dbReference type="GO" id="GO:0006310">
    <property type="term" value="P:DNA recombination"/>
    <property type="evidence" value="ECO:0007669"/>
    <property type="project" value="InterPro"/>
</dbReference>
<dbReference type="Gene3D" id="3.30.1330.70">
    <property type="entry name" value="Holliday junction resolvase RusA"/>
    <property type="match status" value="1"/>
</dbReference>
<feature type="compositionally biased region" description="Basic and acidic residues" evidence="1">
    <location>
        <begin position="90"/>
        <end position="105"/>
    </location>
</feature>
<dbReference type="Pfam" id="PF05866">
    <property type="entry name" value="RusA"/>
    <property type="match status" value="1"/>
</dbReference>
<organism evidence="2 3">
    <name type="scientific">Frateuria terrea</name>
    <dbReference type="NCBI Taxonomy" id="529704"/>
    <lineage>
        <taxon>Bacteria</taxon>
        <taxon>Pseudomonadati</taxon>
        <taxon>Pseudomonadota</taxon>
        <taxon>Gammaproteobacteria</taxon>
        <taxon>Lysobacterales</taxon>
        <taxon>Rhodanobacteraceae</taxon>
        <taxon>Frateuria</taxon>
    </lineage>
</organism>
<proteinExistence type="predicted"/>
<keyword evidence="3" id="KW-1185">Reference proteome</keyword>
<evidence type="ECO:0000313" key="2">
    <source>
        <dbReference type="EMBL" id="SEJ55460.1"/>
    </source>
</evidence>